<keyword evidence="1" id="KW-1133">Transmembrane helix</keyword>
<name>A0A816LYV1_BRANA</name>
<sequence length="88" mass="10437">MLHTYMSMETRLKKSSFGLVFFVCIRTTGSSCFRILVCLIHRFFHQSFIVAVFCIVIIQFLSILLLREVLVYSIVFSFFEHKFTFIHT</sequence>
<reference evidence="2" key="1">
    <citation type="submission" date="2021-01" db="EMBL/GenBank/DDBJ databases">
        <authorList>
            <consortium name="Genoscope - CEA"/>
            <person name="William W."/>
        </authorList>
    </citation>
    <scope>NUCLEOTIDE SEQUENCE</scope>
</reference>
<evidence type="ECO:0000256" key="1">
    <source>
        <dbReference type="SAM" id="Phobius"/>
    </source>
</evidence>
<proteinExistence type="predicted"/>
<feature type="transmembrane region" description="Helical" evidence="1">
    <location>
        <begin position="44"/>
        <end position="66"/>
    </location>
</feature>
<protein>
    <submittedName>
        <fullName evidence="2">(rape) hypothetical protein</fullName>
    </submittedName>
</protein>
<dbReference type="AlphaFoldDB" id="A0A816LYV1"/>
<accession>A0A816LYV1</accession>
<gene>
    <name evidence="2" type="ORF">DARMORV10_C05P61390.1</name>
</gene>
<keyword evidence="1" id="KW-0472">Membrane</keyword>
<dbReference type="EMBL" id="HG994369">
    <property type="protein sequence ID" value="CAF1938037.1"/>
    <property type="molecule type" value="Genomic_DNA"/>
</dbReference>
<evidence type="ECO:0000313" key="2">
    <source>
        <dbReference type="EMBL" id="CAF1938037.1"/>
    </source>
</evidence>
<organism evidence="2">
    <name type="scientific">Brassica napus</name>
    <name type="common">Rape</name>
    <dbReference type="NCBI Taxonomy" id="3708"/>
    <lineage>
        <taxon>Eukaryota</taxon>
        <taxon>Viridiplantae</taxon>
        <taxon>Streptophyta</taxon>
        <taxon>Embryophyta</taxon>
        <taxon>Tracheophyta</taxon>
        <taxon>Spermatophyta</taxon>
        <taxon>Magnoliopsida</taxon>
        <taxon>eudicotyledons</taxon>
        <taxon>Gunneridae</taxon>
        <taxon>Pentapetalae</taxon>
        <taxon>rosids</taxon>
        <taxon>malvids</taxon>
        <taxon>Brassicales</taxon>
        <taxon>Brassicaceae</taxon>
        <taxon>Brassiceae</taxon>
        <taxon>Brassica</taxon>
    </lineage>
</organism>
<dbReference type="Proteomes" id="UP001295469">
    <property type="component" value="Chromosome C05"/>
</dbReference>
<keyword evidence="1" id="KW-0812">Transmembrane</keyword>